<dbReference type="GO" id="GO:0016567">
    <property type="term" value="P:protein ubiquitination"/>
    <property type="evidence" value="ECO:0007669"/>
    <property type="project" value="TreeGrafter"/>
</dbReference>
<name>A0A9W4UAP1_9PLEO</name>
<evidence type="ECO:0000256" key="1">
    <source>
        <dbReference type="ARBA" id="ARBA00022723"/>
    </source>
</evidence>
<evidence type="ECO:0000259" key="6">
    <source>
        <dbReference type="PROSITE" id="PS50089"/>
    </source>
</evidence>
<keyword evidence="2 4" id="KW-0863">Zinc-finger</keyword>
<dbReference type="PANTHER" id="PTHR45969">
    <property type="entry name" value="RING ZINC FINGER PROTEIN-RELATED"/>
    <property type="match status" value="1"/>
</dbReference>
<feature type="compositionally biased region" description="Acidic residues" evidence="5">
    <location>
        <begin position="192"/>
        <end position="230"/>
    </location>
</feature>
<dbReference type="SMART" id="SM00744">
    <property type="entry name" value="RINGv"/>
    <property type="match status" value="1"/>
</dbReference>
<dbReference type="EMBL" id="CAOQHR010000003">
    <property type="protein sequence ID" value="CAI6331470.1"/>
    <property type="molecule type" value="Genomic_DNA"/>
</dbReference>
<dbReference type="InterPro" id="IPR011016">
    <property type="entry name" value="Znf_RING-CH"/>
</dbReference>
<gene>
    <name evidence="7" type="ORF">PDIGIT_LOCUS4495</name>
</gene>
<reference evidence="7" key="1">
    <citation type="submission" date="2023-01" db="EMBL/GenBank/DDBJ databases">
        <authorList>
            <person name="Van Ghelder C."/>
            <person name="Rancurel C."/>
        </authorList>
    </citation>
    <scope>NUCLEOTIDE SEQUENCE</scope>
    <source>
        <strain evidence="7">CNCM I-4278</strain>
    </source>
</reference>
<evidence type="ECO:0000256" key="4">
    <source>
        <dbReference type="PROSITE-ProRule" id="PRU00175"/>
    </source>
</evidence>
<dbReference type="Proteomes" id="UP001152607">
    <property type="component" value="Unassembled WGS sequence"/>
</dbReference>
<dbReference type="GO" id="GO:0061630">
    <property type="term" value="F:ubiquitin protein ligase activity"/>
    <property type="evidence" value="ECO:0007669"/>
    <property type="project" value="TreeGrafter"/>
</dbReference>
<dbReference type="SUPFAM" id="SSF57850">
    <property type="entry name" value="RING/U-box"/>
    <property type="match status" value="1"/>
</dbReference>
<dbReference type="PROSITE" id="PS50089">
    <property type="entry name" value="ZF_RING_2"/>
    <property type="match status" value="1"/>
</dbReference>
<dbReference type="AlphaFoldDB" id="A0A9W4UAP1"/>
<proteinExistence type="predicted"/>
<feature type="compositionally biased region" description="Basic and acidic residues" evidence="5">
    <location>
        <begin position="231"/>
        <end position="245"/>
    </location>
</feature>
<protein>
    <recommendedName>
        <fullName evidence="6">RING-type domain-containing protein</fullName>
    </recommendedName>
</protein>
<dbReference type="SMART" id="SM00184">
    <property type="entry name" value="RING"/>
    <property type="match status" value="1"/>
</dbReference>
<dbReference type="OrthoDB" id="3801154at2759"/>
<dbReference type="GO" id="GO:0008270">
    <property type="term" value="F:zinc ion binding"/>
    <property type="evidence" value="ECO:0007669"/>
    <property type="project" value="UniProtKB-KW"/>
</dbReference>
<dbReference type="Gene3D" id="3.30.40.10">
    <property type="entry name" value="Zinc/RING finger domain, C3HC4 (zinc finger)"/>
    <property type="match status" value="1"/>
</dbReference>
<dbReference type="Pfam" id="PF13639">
    <property type="entry name" value="zf-RING_2"/>
    <property type="match status" value="1"/>
</dbReference>
<evidence type="ECO:0000256" key="3">
    <source>
        <dbReference type="ARBA" id="ARBA00022833"/>
    </source>
</evidence>
<evidence type="ECO:0000313" key="8">
    <source>
        <dbReference type="Proteomes" id="UP001152607"/>
    </source>
</evidence>
<evidence type="ECO:0000256" key="5">
    <source>
        <dbReference type="SAM" id="MobiDB-lite"/>
    </source>
</evidence>
<evidence type="ECO:0000313" key="7">
    <source>
        <dbReference type="EMBL" id="CAI6331470.1"/>
    </source>
</evidence>
<dbReference type="InterPro" id="IPR001841">
    <property type="entry name" value="Znf_RING"/>
</dbReference>
<feature type="region of interest" description="Disordered" evidence="5">
    <location>
        <begin position="189"/>
        <end position="248"/>
    </location>
</feature>
<organism evidence="7 8">
    <name type="scientific">Periconia digitata</name>
    <dbReference type="NCBI Taxonomy" id="1303443"/>
    <lineage>
        <taxon>Eukaryota</taxon>
        <taxon>Fungi</taxon>
        <taxon>Dikarya</taxon>
        <taxon>Ascomycota</taxon>
        <taxon>Pezizomycotina</taxon>
        <taxon>Dothideomycetes</taxon>
        <taxon>Pleosporomycetidae</taxon>
        <taxon>Pleosporales</taxon>
        <taxon>Massarineae</taxon>
        <taxon>Periconiaceae</taxon>
        <taxon>Periconia</taxon>
    </lineage>
</organism>
<evidence type="ECO:0000256" key="2">
    <source>
        <dbReference type="ARBA" id="ARBA00022771"/>
    </source>
</evidence>
<feature type="domain" description="RING-type" evidence="6">
    <location>
        <begin position="284"/>
        <end position="333"/>
    </location>
</feature>
<accession>A0A9W4UAP1</accession>
<dbReference type="InterPro" id="IPR013083">
    <property type="entry name" value="Znf_RING/FYVE/PHD"/>
</dbReference>
<sequence>MKSKFPTLLDILESNIRSRRRTDRVLAVVSAIATSMVCYSVNPAFSRRRWLREIKPCYLPWLQDQSNRGRIDTLGRQARFLDEIYVYVQKKVGANIPNSLLRTRNSLPRSLVFPGQVFEKTCGICQVIDDELFAAAKHYLTTSRAYEAEDLHELKRKFRFTVKGYRSSYKSRPFSFWLRDPHSSTYPFTLAADDEDFSSDEESSDEESSDEESADEESSDDNVSETEESDYDHQSEGNGIFEREYSPVPSNSQKRSILISEDLYMEVLPNFQLPPEYVGIGEECPICHEEYGLFEPSQGKMSRAKCGNYHVFHRACLSEWVNDSHSNTCPVCRGVLFTESNQISENRLQTGARVIEGIDTLTPVNKG</sequence>
<keyword evidence="8" id="KW-1185">Reference proteome</keyword>
<dbReference type="PANTHER" id="PTHR45969:SF69">
    <property type="entry name" value="FINGER DOMAIN PROTEIN, PUTATIVE (AFU_ORTHOLOGUE AFUA_3G12190)-RELATED"/>
    <property type="match status" value="1"/>
</dbReference>
<keyword evidence="3" id="KW-0862">Zinc</keyword>
<comment type="caution">
    <text evidence="7">The sequence shown here is derived from an EMBL/GenBank/DDBJ whole genome shotgun (WGS) entry which is preliminary data.</text>
</comment>
<keyword evidence="1" id="KW-0479">Metal-binding</keyword>